<name>A0AAD9HEF3_9PEZI</name>
<keyword evidence="3" id="KW-1185">Reference proteome</keyword>
<gene>
    <name evidence="2" type="ORF">LX32DRAFT_684043</name>
</gene>
<proteinExistence type="predicted"/>
<reference evidence="2" key="1">
    <citation type="submission" date="2021-06" db="EMBL/GenBank/DDBJ databases">
        <title>Comparative genomics, transcriptomics and evolutionary studies reveal genomic signatures of adaptation to plant cell wall in hemibiotrophic fungi.</title>
        <authorList>
            <consortium name="DOE Joint Genome Institute"/>
            <person name="Baroncelli R."/>
            <person name="Diaz J.F."/>
            <person name="Benocci T."/>
            <person name="Peng M."/>
            <person name="Battaglia E."/>
            <person name="Haridas S."/>
            <person name="Andreopoulos W."/>
            <person name="Labutti K."/>
            <person name="Pangilinan J."/>
            <person name="Floch G.L."/>
            <person name="Makela M.R."/>
            <person name="Henrissat B."/>
            <person name="Grigoriev I.V."/>
            <person name="Crouch J.A."/>
            <person name="De Vries R.P."/>
            <person name="Sukno S.A."/>
            <person name="Thon M.R."/>
        </authorList>
    </citation>
    <scope>NUCLEOTIDE SEQUENCE</scope>
    <source>
        <strain evidence="2">MAFF235873</strain>
    </source>
</reference>
<accession>A0AAD9HEF3</accession>
<dbReference type="Proteomes" id="UP001232148">
    <property type="component" value="Unassembled WGS sequence"/>
</dbReference>
<evidence type="ECO:0000313" key="2">
    <source>
        <dbReference type="EMBL" id="KAK2027228.1"/>
    </source>
</evidence>
<comment type="caution">
    <text evidence="2">The sequence shown here is derived from an EMBL/GenBank/DDBJ whole genome shotgun (WGS) entry which is preliminary data.</text>
</comment>
<evidence type="ECO:0000256" key="1">
    <source>
        <dbReference type="SAM" id="Phobius"/>
    </source>
</evidence>
<organism evidence="2 3">
    <name type="scientific">Colletotrichum zoysiae</name>
    <dbReference type="NCBI Taxonomy" id="1216348"/>
    <lineage>
        <taxon>Eukaryota</taxon>
        <taxon>Fungi</taxon>
        <taxon>Dikarya</taxon>
        <taxon>Ascomycota</taxon>
        <taxon>Pezizomycotina</taxon>
        <taxon>Sordariomycetes</taxon>
        <taxon>Hypocreomycetidae</taxon>
        <taxon>Glomerellales</taxon>
        <taxon>Glomerellaceae</taxon>
        <taxon>Colletotrichum</taxon>
        <taxon>Colletotrichum graminicola species complex</taxon>
    </lineage>
</organism>
<sequence>MYAWDLPVWLRRAACLRHIPLPPSSSPGMYVQYRSCAAAALRLFMTPTCVAVVLTSFIALDSSFATGARGSYATFRPGEDIPGRRDVDMHGGDEDDDAVLSFSPIRRCIRYPRRNDGNDNIVIVKSSGRSATM</sequence>
<keyword evidence="1" id="KW-0472">Membrane</keyword>
<keyword evidence="1" id="KW-0812">Transmembrane</keyword>
<dbReference type="AlphaFoldDB" id="A0AAD9HEF3"/>
<dbReference type="EMBL" id="MU842899">
    <property type="protein sequence ID" value="KAK2027228.1"/>
    <property type="molecule type" value="Genomic_DNA"/>
</dbReference>
<protein>
    <submittedName>
        <fullName evidence="2">Uncharacterized protein</fullName>
    </submittedName>
</protein>
<feature type="transmembrane region" description="Helical" evidence="1">
    <location>
        <begin position="39"/>
        <end position="60"/>
    </location>
</feature>
<evidence type="ECO:0000313" key="3">
    <source>
        <dbReference type="Proteomes" id="UP001232148"/>
    </source>
</evidence>
<keyword evidence="1" id="KW-1133">Transmembrane helix</keyword>